<protein>
    <recommendedName>
        <fullName evidence="2">DUF6089 domain-containing protein</fullName>
    </recommendedName>
</protein>
<feature type="chain" id="PRO_5020436166" description="DUF6089 domain-containing protein" evidence="1">
    <location>
        <begin position="22"/>
        <end position="274"/>
    </location>
</feature>
<sequence length="274" mass="30804">MQYKRPLFYLFLLSLFGVASKAQTWELGIHGGGAGYLGDLNQTKPLKLSGFSAGGYVKINFDPYWALGAHYTYGKIKADDLKSDNEDFRNRGLNFNTGLNEVSLQVDFNFLEYFAGGGAKGFTPYIYTGIGGVFFSPKASYPNDPVLGDETYKLRFYKTEGQAEPYKNYALTVPYGVGMKFRLKENWGMFTQIGYRSAYTDYLDDVSAKYPDPNNSNWPADNNLLIRQTLSNPSQVAGYGSPGTQRGDFRKRDTYMFVGIGISYTFVSQKCYTF</sequence>
<evidence type="ECO:0000256" key="1">
    <source>
        <dbReference type="SAM" id="SignalP"/>
    </source>
</evidence>
<accession>A0A4U1CJM9</accession>
<reference evidence="3 4" key="1">
    <citation type="submission" date="2019-04" db="EMBL/GenBank/DDBJ databases">
        <title>Pedobacter sp. RP-3-15 sp. nov., isolated from Arctic soil.</title>
        <authorList>
            <person name="Dahal R.H."/>
            <person name="Kim D.-U."/>
        </authorList>
    </citation>
    <scope>NUCLEOTIDE SEQUENCE [LARGE SCALE GENOMIC DNA]</scope>
    <source>
        <strain evidence="3 4">RP-3-15</strain>
    </source>
</reference>
<proteinExistence type="predicted"/>
<feature type="signal peptide" evidence="1">
    <location>
        <begin position="1"/>
        <end position="21"/>
    </location>
</feature>
<dbReference type="OrthoDB" id="654178at2"/>
<dbReference type="SUPFAM" id="SSF56925">
    <property type="entry name" value="OMPA-like"/>
    <property type="match status" value="1"/>
</dbReference>
<feature type="domain" description="DUF6089" evidence="2">
    <location>
        <begin position="6"/>
        <end position="207"/>
    </location>
</feature>
<dbReference type="InterPro" id="IPR045743">
    <property type="entry name" value="DUF6089"/>
</dbReference>
<dbReference type="EMBL" id="SWBQ01000002">
    <property type="protein sequence ID" value="TKC07012.1"/>
    <property type="molecule type" value="Genomic_DNA"/>
</dbReference>
<name>A0A4U1CJM9_9SPHI</name>
<comment type="caution">
    <text evidence="3">The sequence shown here is derived from an EMBL/GenBank/DDBJ whole genome shotgun (WGS) entry which is preliminary data.</text>
</comment>
<keyword evidence="1" id="KW-0732">Signal</keyword>
<dbReference type="Gene3D" id="2.40.160.20">
    <property type="match status" value="1"/>
</dbReference>
<organism evidence="3 4">
    <name type="scientific">Pedobacter frigoris</name>
    <dbReference type="NCBI Taxonomy" id="2571272"/>
    <lineage>
        <taxon>Bacteria</taxon>
        <taxon>Pseudomonadati</taxon>
        <taxon>Bacteroidota</taxon>
        <taxon>Sphingobacteriia</taxon>
        <taxon>Sphingobacteriales</taxon>
        <taxon>Sphingobacteriaceae</taxon>
        <taxon>Pedobacter</taxon>
    </lineage>
</organism>
<dbReference type="RefSeq" id="WP_136835285.1">
    <property type="nucleotide sequence ID" value="NZ_SWBQ01000002.1"/>
</dbReference>
<gene>
    <name evidence="3" type="ORF">FA047_07020</name>
</gene>
<keyword evidence="4" id="KW-1185">Reference proteome</keyword>
<evidence type="ECO:0000313" key="4">
    <source>
        <dbReference type="Proteomes" id="UP000307244"/>
    </source>
</evidence>
<evidence type="ECO:0000259" key="2">
    <source>
        <dbReference type="Pfam" id="PF19573"/>
    </source>
</evidence>
<dbReference type="Proteomes" id="UP000307244">
    <property type="component" value="Unassembled WGS sequence"/>
</dbReference>
<dbReference type="Pfam" id="PF19573">
    <property type="entry name" value="DUF6089"/>
    <property type="match status" value="1"/>
</dbReference>
<dbReference type="InterPro" id="IPR011250">
    <property type="entry name" value="OMP/PagP_B-barrel"/>
</dbReference>
<evidence type="ECO:0000313" key="3">
    <source>
        <dbReference type="EMBL" id="TKC07012.1"/>
    </source>
</evidence>
<dbReference type="AlphaFoldDB" id="A0A4U1CJM9"/>